<dbReference type="Proteomes" id="UP000054560">
    <property type="component" value="Unassembled WGS sequence"/>
</dbReference>
<dbReference type="RefSeq" id="XP_014159469.1">
    <property type="nucleotide sequence ID" value="XM_014303994.1"/>
</dbReference>
<name>A0A0L0G987_9EUKA</name>
<evidence type="ECO:0000313" key="2">
    <source>
        <dbReference type="EMBL" id="KNC85567.1"/>
    </source>
</evidence>
<dbReference type="EMBL" id="KQ241695">
    <property type="protein sequence ID" value="KNC85567.1"/>
    <property type="molecule type" value="Genomic_DNA"/>
</dbReference>
<gene>
    <name evidence="2" type="ORF">SARC_02256</name>
</gene>
<accession>A0A0L0G987</accession>
<evidence type="ECO:0000313" key="3">
    <source>
        <dbReference type="Proteomes" id="UP000054560"/>
    </source>
</evidence>
<proteinExistence type="predicted"/>
<keyword evidence="3" id="KW-1185">Reference proteome</keyword>
<dbReference type="GeneID" id="25902760"/>
<feature type="compositionally biased region" description="Polar residues" evidence="1">
    <location>
        <begin position="143"/>
        <end position="162"/>
    </location>
</feature>
<reference evidence="2 3" key="1">
    <citation type="submission" date="2011-02" db="EMBL/GenBank/DDBJ databases">
        <title>The Genome Sequence of Sphaeroforma arctica JP610.</title>
        <authorList>
            <consortium name="The Broad Institute Genome Sequencing Platform"/>
            <person name="Russ C."/>
            <person name="Cuomo C."/>
            <person name="Young S.K."/>
            <person name="Zeng Q."/>
            <person name="Gargeya S."/>
            <person name="Alvarado L."/>
            <person name="Berlin A."/>
            <person name="Chapman S.B."/>
            <person name="Chen Z."/>
            <person name="Freedman E."/>
            <person name="Gellesch M."/>
            <person name="Goldberg J."/>
            <person name="Griggs A."/>
            <person name="Gujja S."/>
            <person name="Heilman E."/>
            <person name="Heiman D."/>
            <person name="Howarth C."/>
            <person name="Mehta T."/>
            <person name="Neiman D."/>
            <person name="Pearson M."/>
            <person name="Roberts A."/>
            <person name="Saif S."/>
            <person name="Shea T."/>
            <person name="Shenoy N."/>
            <person name="Sisk P."/>
            <person name="Stolte C."/>
            <person name="Sykes S."/>
            <person name="White J."/>
            <person name="Yandava C."/>
            <person name="Burger G."/>
            <person name="Gray M.W."/>
            <person name="Holland P.W.H."/>
            <person name="King N."/>
            <person name="Lang F.B.F."/>
            <person name="Roger A.J."/>
            <person name="Ruiz-Trillo I."/>
            <person name="Haas B."/>
            <person name="Nusbaum C."/>
            <person name="Birren B."/>
        </authorList>
    </citation>
    <scope>NUCLEOTIDE SEQUENCE [LARGE SCALE GENOMIC DNA]</scope>
    <source>
        <strain evidence="2 3">JP610</strain>
    </source>
</reference>
<evidence type="ECO:0000256" key="1">
    <source>
        <dbReference type="SAM" id="MobiDB-lite"/>
    </source>
</evidence>
<feature type="region of interest" description="Disordered" evidence="1">
    <location>
        <begin position="142"/>
        <end position="162"/>
    </location>
</feature>
<protein>
    <submittedName>
        <fullName evidence="2">Uncharacterized protein</fullName>
    </submittedName>
</protein>
<sequence>MLNKPRGSLEGEQILIDQVSATVHSTRNSDDVVIVYIQESERYAKLSLHAANHLVVERQEAEKKACDDLRRVENEELEFTFGPLYDDRLFMPSSDESDIEVISSSGEDNDVLPFAPAPPVWTPMTVAKMSPEERQMYDCVLNDASQTQPSHRSSTLYYTVPR</sequence>
<dbReference type="AlphaFoldDB" id="A0A0L0G987"/>
<organism evidence="2 3">
    <name type="scientific">Sphaeroforma arctica JP610</name>
    <dbReference type="NCBI Taxonomy" id="667725"/>
    <lineage>
        <taxon>Eukaryota</taxon>
        <taxon>Ichthyosporea</taxon>
        <taxon>Ichthyophonida</taxon>
        <taxon>Sphaeroforma</taxon>
    </lineage>
</organism>